<keyword evidence="1" id="KW-0547">Nucleotide-binding</keyword>
<dbReference type="GO" id="GO:0016787">
    <property type="term" value="F:hydrolase activity"/>
    <property type="evidence" value="ECO:0007669"/>
    <property type="project" value="UniProtKB-KW"/>
</dbReference>
<feature type="domain" description="SF3 helicase" evidence="5">
    <location>
        <begin position="254"/>
        <end position="413"/>
    </location>
</feature>
<evidence type="ECO:0000256" key="1">
    <source>
        <dbReference type="ARBA" id="ARBA00022741"/>
    </source>
</evidence>
<dbReference type="InterPro" id="IPR051620">
    <property type="entry name" value="ORF904-like_C"/>
</dbReference>
<feature type="compositionally biased region" description="Polar residues" evidence="4">
    <location>
        <begin position="26"/>
        <end position="39"/>
    </location>
</feature>
<evidence type="ECO:0000256" key="2">
    <source>
        <dbReference type="ARBA" id="ARBA00022801"/>
    </source>
</evidence>
<dbReference type="Gene3D" id="3.40.50.300">
    <property type="entry name" value="P-loop containing nucleotide triphosphate hydrolases"/>
    <property type="match status" value="1"/>
</dbReference>
<proteinExistence type="predicted"/>
<protein>
    <recommendedName>
        <fullName evidence="5">SF3 helicase domain-containing protein</fullName>
    </recommendedName>
</protein>
<evidence type="ECO:0000313" key="6">
    <source>
        <dbReference type="EMBL" id="CUH75108.1"/>
    </source>
</evidence>
<keyword evidence="7" id="KW-1185">Reference proteome</keyword>
<dbReference type="AlphaFoldDB" id="A0A0P1G0C7"/>
<evidence type="ECO:0000256" key="4">
    <source>
        <dbReference type="SAM" id="MobiDB-lite"/>
    </source>
</evidence>
<dbReference type="InterPro" id="IPR014818">
    <property type="entry name" value="Phage/plasmid_primase_P4_C"/>
</dbReference>
<reference evidence="6 7" key="1">
    <citation type="submission" date="2015-09" db="EMBL/GenBank/DDBJ databases">
        <authorList>
            <consortium name="Swine Surveillance"/>
        </authorList>
    </citation>
    <scope>NUCLEOTIDE SEQUENCE [LARGE SCALE GENOMIC DNA]</scope>
    <source>
        <strain evidence="6 7">CECT 7557</strain>
    </source>
</reference>
<dbReference type="PANTHER" id="PTHR35372">
    <property type="entry name" value="ATP BINDING PROTEIN-RELATED"/>
    <property type="match status" value="1"/>
</dbReference>
<dbReference type="InterPro" id="IPR014015">
    <property type="entry name" value="Helicase_SF3_DNA-vir"/>
</dbReference>
<dbReference type="PANTHER" id="PTHR35372:SF2">
    <property type="entry name" value="SF3 HELICASE DOMAIN-CONTAINING PROTEIN"/>
    <property type="match status" value="1"/>
</dbReference>
<dbReference type="InterPro" id="IPR027417">
    <property type="entry name" value="P-loop_NTPase"/>
</dbReference>
<dbReference type="SMART" id="SM00885">
    <property type="entry name" value="D5_N"/>
    <property type="match status" value="1"/>
</dbReference>
<evidence type="ECO:0000259" key="5">
    <source>
        <dbReference type="PROSITE" id="PS51206"/>
    </source>
</evidence>
<dbReference type="SMART" id="SM00942">
    <property type="entry name" value="PriCT_1"/>
    <property type="match status" value="1"/>
</dbReference>
<accession>A0A0P1G0C7</accession>
<dbReference type="EMBL" id="CYSD01000008">
    <property type="protein sequence ID" value="CUH75108.1"/>
    <property type="molecule type" value="Genomic_DNA"/>
</dbReference>
<evidence type="ECO:0000313" key="7">
    <source>
        <dbReference type="Proteomes" id="UP000052022"/>
    </source>
</evidence>
<evidence type="ECO:0000256" key="3">
    <source>
        <dbReference type="ARBA" id="ARBA00022840"/>
    </source>
</evidence>
<dbReference type="NCBIfam" id="TIGR01613">
    <property type="entry name" value="primase_Cterm"/>
    <property type="match status" value="1"/>
</dbReference>
<organism evidence="6 7">
    <name type="scientific">Tritonibacter multivorans</name>
    <dbReference type="NCBI Taxonomy" id="928856"/>
    <lineage>
        <taxon>Bacteria</taxon>
        <taxon>Pseudomonadati</taxon>
        <taxon>Pseudomonadota</taxon>
        <taxon>Alphaproteobacteria</taxon>
        <taxon>Rhodobacterales</taxon>
        <taxon>Paracoccaceae</taxon>
        <taxon>Tritonibacter</taxon>
    </lineage>
</organism>
<dbReference type="STRING" id="928856.SAMN04488049_1348"/>
<sequence length="532" mass="58423">MFKAIPEAPPKLLGLLTKPRRAPANANRSPSGFMQPGSRNNDLTRYAGWLRSNGASEEAISGHLHSFNQAAEAPLPSDEVDAIAASISRYPAGSTIEVDDLPLARRIAQRVAKTVCRTGGAGWLRFDGIRWVADLEGAHAKEEVKRVLEEMSAQLIATGDRNAHKNAGHLLTASKVKRMFELIATDPHIVRLFEDFDKAPHEINLQNGTLSLQSRELRPHSKEDMFTKVANVHYDEKATCPVFDEFLSSCLPPEEAAFVLRLFGYALLGQPKEQVFAIFHGPGRNGKSTLVEVMSHLLGGYACSAEPSSFIKQKNAGVRNDLARLKGARLVSTSELSTGEILDAALVKRITGGDTITARALYKEAIEFKAEFVMFMVTNNLPVIDGGDMALARRLILVPFNNTVSASDCDPGLPSKLQAEANGILNRLIQGCKDYLENGLNVPASLKQSAENYVKAADLIQQFLDARCEFGPELSVQASELYGSYATWSHQNGTRAVSQPIFVTEMTKRTKIEKKRNSKGFFWPGVRLRSPY</sequence>
<keyword evidence="3" id="KW-0067">ATP-binding</keyword>
<name>A0A0P1G0C7_9RHOB</name>
<feature type="region of interest" description="Disordered" evidence="4">
    <location>
        <begin position="1"/>
        <end position="39"/>
    </location>
</feature>
<dbReference type="GO" id="GO:0005524">
    <property type="term" value="F:ATP binding"/>
    <property type="evidence" value="ECO:0007669"/>
    <property type="project" value="UniProtKB-KW"/>
</dbReference>
<dbReference type="Proteomes" id="UP000052022">
    <property type="component" value="Unassembled WGS sequence"/>
</dbReference>
<dbReference type="InterPro" id="IPR014820">
    <property type="entry name" value="PriCT_1"/>
</dbReference>
<dbReference type="InterPro" id="IPR006500">
    <property type="entry name" value="Helicase_put_C_phage/plasmid"/>
</dbReference>
<dbReference type="RefSeq" id="WP_074942213.1">
    <property type="nucleotide sequence ID" value="NZ_CYSD01000008.1"/>
</dbReference>
<gene>
    <name evidence="6" type="ORF">TRM7557_00225</name>
</gene>
<dbReference type="SUPFAM" id="SSF52540">
    <property type="entry name" value="P-loop containing nucleoside triphosphate hydrolases"/>
    <property type="match status" value="1"/>
</dbReference>
<dbReference type="PROSITE" id="PS51206">
    <property type="entry name" value="SF3_HELICASE_1"/>
    <property type="match status" value="1"/>
</dbReference>
<dbReference type="OrthoDB" id="9763644at2"/>
<dbReference type="Pfam" id="PF19263">
    <property type="entry name" value="DUF5906"/>
    <property type="match status" value="1"/>
</dbReference>
<dbReference type="InterPro" id="IPR045455">
    <property type="entry name" value="NrS-1_pol-like_helicase"/>
</dbReference>
<dbReference type="Pfam" id="PF08708">
    <property type="entry name" value="PriCT_1"/>
    <property type="match status" value="1"/>
</dbReference>
<dbReference type="Pfam" id="PF08706">
    <property type="entry name" value="D5_N"/>
    <property type="match status" value="1"/>
</dbReference>
<keyword evidence="2" id="KW-0378">Hydrolase</keyword>